<evidence type="ECO:0000313" key="2">
    <source>
        <dbReference type="Proteomes" id="UP000823868"/>
    </source>
</evidence>
<reference evidence="1" key="1">
    <citation type="journal article" date="2021" name="PeerJ">
        <title>Extensive microbial diversity within the chicken gut microbiome revealed by metagenomics and culture.</title>
        <authorList>
            <person name="Gilroy R."/>
            <person name="Ravi A."/>
            <person name="Getino M."/>
            <person name="Pursley I."/>
            <person name="Horton D.L."/>
            <person name="Alikhan N.F."/>
            <person name="Baker D."/>
            <person name="Gharbi K."/>
            <person name="Hall N."/>
            <person name="Watson M."/>
            <person name="Adriaenssens E.M."/>
            <person name="Foster-Nyarko E."/>
            <person name="Jarju S."/>
            <person name="Secka A."/>
            <person name="Antonio M."/>
            <person name="Oren A."/>
            <person name="Chaudhuri R.R."/>
            <person name="La Ragione R."/>
            <person name="Hildebrand F."/>
            <person name="Pallen M.J."/>
        </authorList>
    </citation>
    <scope>NUCLEOTIDE SEQUENCE</scope>
    <source>
        <strain evidence="1">ChiBcec16_6824</strain>
    </source>
</reference>
<feature type="non-terminal residue" evidence="1">
    <location>
        <position position="1"/>
    </location>
</feature>
<gene>
    <name evidence="1" type="ORF">H9841_10790</name>
</gene>
<organism evidence="1 2">
    <name type="scientific">Candidatus Flavonifractor merdigallinarum</name>
    <dbReference type="NCBI Taxonomy" id="2838589"/>
    <lineage>
        <taxon>Bacteria</taxon>
        <taxon>Bacillati</taxon>
        <taxon>Bacillota</taxon>
        <taxon>Clostridia</taxon>
        <taxon>Eubacteriales</taxon>
        <taxon>Oscillospiraceae</taxon>
        <taxon>Flavonifractor</taxon>
    </lineage>
</organism>
<comment type="caution">
    <text evidence="1">The sequence shown here is derived from an EMBL/GenBank/DDBJ whole genome shotgun (WGS) entry which is preliminary data.</text>
</comment>
<name>A0A9D2BZP0_9FIRM</name>
<sequence length="102" mass="11432">MISLITLAIISVVLAIPLFQSVFQEPMIGTLKGPEYEVIEIDGVRYVENSDHAFSSADRGEYLGSVTNGTITMRVFSVKGDDSKTFIYALWDWEGAFYVRED</sequence>
<dbReference type="EMBL" id="DXDX01000197">
    <property type="protein sequence ID" value="HIY22369.1"/>
    <property type="molecule type" value="Genomic_DNA"/>
</dbReference>
<evidence type="ECO:0000313" key="1">
    <source>
        <dbReference type="EMBL" id="HIY22369.1"/>
    </source>
</evidence>
<reference evidence="1" key="2">
    <citation type="submission" date="2021-04" db="EMBL/GenBank/DDBJ databases">
        <authorList>
            <person name="Gilroy R."/>
        </authorList>
    </citation>
    <scope>NUCLEOTIDE SEQUENCE</scope>
    <source>
        <strain evidence="1">ChiBcec16_6824</strain>
    </source>
</reference>
<dbReference type="AlphaFoldDB" id="A0A9D2BZP0"/>
<proteinExistence type="predicted"/>
<accession>A0A9D2BZP0</accession>
<dbReference type="Proteomes" id="UP000823868">
    <property type="component" value="Unassembled WGS sequence"/>
</dbReference>
<protein>
    <submittedName>
        <fullName evidence="1">Uncharacterized protein</fullName>
    </submittedName>
</protein>